<feature type="repeat" description="ANK" evidence="1">
    <location>
        <begin position="798"/>
        <end position="830"/>
    </location>
</feature>
<evidence type="ECO:0000313" key="4">
    <source>
        <dbReference type="EMBL" id="ETN99361.1"/>
    </source>
</evidence>
<evidence type="ECO:0000313" key="5">
    <source>
        <dbReference type="Proteomes" id="UP000023152"/>
    </source>
</evidence>
<protein>
    <submittedName>
        <fullName evidence="4">Viral A-type inclusion protein</fullName>
    </submittedName>
</protein>
<dbReference type="Gene3D" id="1.25.40.20">
    <property type="entry name" value="Ankyrin repeat-containing domain"/>
    <property type="match status" value="1"/>
</dbReference>
<dbReference type="EMBL" id="ASPP01044161">
    <property type="protein sequence ID" value="ETN99361.1"/>
    <property type="molecule type" value="Genomic_DNA"/>
</dbReference>
<dbReference type="InterPro" id="IPR036770">
    <property type="entry name" value="Ankyrin_rpt-contain_sf"/>
</dbReference>
<reference evidence="4 5" key="1">
    <citation type="journal article" date="2013" name="Curr. Biol.">
        <title>The Genome of the Foraminiferan Reticulomyxa filosa.</title>
        <authorList>
            <person name="Glockner G."/>
            <person name="Hulsmann N."/>
            <person name="Schleicher M."/>
            <person name="Noegel A.A."/>
            <person name="Eichinger L."/>
            <person name="Gallinger C."/>
            <person name="Pawlowski J."/>
            <person name="Sierra R."/>
            <person name="Euteneuer U."/>
            <person name="Pillet L."/>
            <person name="Moustafa A."/>
            <person name="Platzer M."/>
            <person name="Groth M."/>
            <person name="Szafranski K."/>
            <person name="Schliwa M."/>
        </authorList>
    </citation>
    <scope>NUCLEOTIDE SEQUENCE [LARGE SCALE GENOMIC DNA]</scope>
</reference>
<dbReference type="SUPFAM" id="SSF48371">
    <property type="entry name" value="ARM repeat"/>
    <property type="match status" value="1"/>
</dbReference>
<keyword evidence="3" id="KW-0812">Transmembrane</keyword>
<dbReference type="PROSITE" id="PS50088">
    <property type="entry name" value="ANK_REPEAT"/>
    <property type="match status" value="1"/>
</dbReference>
<dbReference type="InterPro" id="IPR011989">
    <property type="entry name" value="ARM-like"/>
</dbReference>
<dbReference type="SUPFAM" id="SSF48403">
    <property type="entry name" value="Ankyrin repeat"/>
    <property type="match status" value="1"/>
</dbReference>
<dbReference type="SMART" id="SM00248">
    <property type="entry name" value="ANK"/>
    <property type="match status" value="1"/>
</dbReference>
<evidence type="ECO:0000256" key="1">
    <source>
        <dbReference type="PROSITE-ProRule" id="PRU00023"/>
    </source>
</evidence>
<dbReference type="Pfam" id="PF13637">
    <property type="entry name" value="Ank_4"/>
    <property type="match status" value="1"/>
</dbReference>
<organism evidence="4 5">
    <name type="scientific">Reticulomyxa filosa</name>
    <dbReference type="NCBI Taxonomy" id="46433"/>
    <lineage>
        <taxon>Eukaryota</taxon>
        <taxon>Sar</taxon>
        <taxon>Rhizaria</taxon>
        <taxon>Retaria</taxon>
        <taxon>Foraminifera</taxon>
        <taxon>Monothalamids</taxon>
        <taxon>Reticulomyxidae</taxon>
        <taxon>Reticulomyxa</taxon>
    </lineage>
</organism>
<accession>X6LE41</accession>
<dbReference type="PROSITE" id="PS50297">
    <property type="entry name" value="ANK_REP_REGION"/>
    <property type="match status" value="1"/>
</dbReference>
<keyword evidence="1" id="KW-0040">ANK repeat</keyword>
<dbReference type="Proteomes" id="UP000023152">
    <property type="component" value="Unassembled WGS sequence"/>
</dbReference>
<keyword evidence="3" id="KW-0472">Membrane</keyword>
<sequence>MIALRLNETQLNNLLQWLIKGYKDKDEQLQNSCLKILQIISKNLSKQQVDDIFEFLLSGINDKYEKVRASCAKGLEMIASRLNETKLDHLLNWSKNNFEDTNCWVRSLCRQIFGIMFTQLNEQQRDDLFEFLSDGLNNKSGDILQSYADTLQKIVLQLNTTQLNKLLLNKLNTMNNEVEIEKPLSESNELDPDGFFMRRTKNKDYDSYIHALRKTVLQLDEIKLDEVLPFFKKRLYRGIGHAYISYMKIFETILSGLNERQMGSLIKKLKNQYNKILLKRDKNGSVFDLYMKGLPEKALNLDGTLLYNLLQEGFNHTDDYVRDSYSELLKSIASKLNEQQTRSIFELLLKGLNNKYTNICCSCAKILREMVSKLSRTQLYNLLSMLKEKFDDKDYEVQYLCVKILKKISSELTDQLDDVLQCLKNGFNYGDDSIHNSCAKILQRISPKLNNEQLSNMLQCLSDRFKLYDGNLQNSSQKILQIIITKLKKRPLDETVKYLEYGSKDYDIQSWILYTKIMSSISTELNKQQLDITFKFLSEIHYIGIDDRDLRIKTLEMIAFESDEVQLNNLLYYFQNKLNTKSYIIGDPYEQMLEIVLSKLNERQIDNTFKIWMDEYNNIIYRVCNSYAAVLITKLNDEQLCLLINNVLKDTVSGFVLSEISDDMWRRITITTLKKNTKIKMGKKNFEMESLASGLLACNPRIQFNHNDNNDNIINSEAFKELIDCCNKQAMKWGFSIQQKWRDYNTSQTKLQSQQSNSYIYKGLYASIHEAAKLGDISKLKSSLERHRIDINGAFNELGQTPLHVAIHNKRWDIARYCIEQGAWVDVGEGGLDANTSQAPCEYISKLIENIEKEEKKNEDEEKKIKENKKKKKEYVEMCKWILRKRVTYPMKQIEYAIDYAKDKLINKDGIIKVIDEDSYQTLLMEGASFLLGMNQKELKEILINDNLLYWAAGRNVKSVIGENSIQSEFNKGWLSSTFQRYKIFLLFEICIRLKLTEGCYELPKYTTCEQMYEKGLKELQVQLTIYWDYNTAMNICNNLLDDWSSNVVDRLISPRKEYYEMSLVVGHKGHCFYLSLCKASNYVLVRIDNRLMDTVPSNTPHRRNKHKWIQPYLVAYFPCNSENINKNKEWLKNYIKNAFALRNKESDESMKYLYCSDIQSLDDAPPREGESPSIAENWPYRPVQTDAENCYMRGHNVGYRIRLGDNLYRWFRDQEGKSFVFHRSHHSIGMNKQKKGQESLQRSQNQFQWNLESFLHFTLQTTIAFLLFYFVCGFILFIFILRFLKS</sequence>
<comment type="caution">
    <text evidence="4">The sequence shown here is derived from an EMBL/GenBank/DDBJ whole genome shotgun (WGS) entry which is preliminary data.</text>
</comment>
<keyword evidence="2" id="KW-0175">Coiled coil</keyword>
<evidence type="ECO:0000256" key="3">
    <source>
        <dbReference type="SAM" id="Phobius"/>
    </source>
</evidence>
<evidence type="ECO:0000256" key="2">
    <source>
        <dbReference type="SAM" id="Coils"/>
    </source>
</evidence>
<dbReference type="InterPro" id="IPR016024">
    <property type="entry name" value="ARM-type_fold"/>
</dbReference>
<keyword evidence="3" id="KW-1133">Transmembrane helix</keyword>
<keyword evidence="5" id="KW-1185">Reference proteome</keyword>
<name>X6LE41_RETFI</name>
<proteinExistence type="predicted"/>
<dbReference type="Gene3D" id="1.25.10.10">
    <property type="entry name" value="Leucine-rich Repeat Variant"/>
    <property type="match status" value="2"/>
</dbReference>
<dbReference type="InterPro" id="IPR002110">
    <property type="entry name" value="Ankyrin_rpt"/>
</dbReference>
<feature type="coiled-coil region" evidence="2">
    <location>
        <begin position="844"/>
        <end position="878"/>
    </location>
</feature>
<gene>
    <name evidence="4" type="ORF">RFI_38119</name>
</gene>
<feature type="transmembrane region" description="Helical" evidence="3">
    <location>
        <begin position="1264"/>
        <end position="1285"/>
    </location>
</feature>